<gene>
    <name evidence="3" type="ORF">GRI89_15145</name>
</gene>
<dbReference type="SUPFAM" id="SSF47413">
    <property type="entry name" value="lambda repressor-like DNA-binding domains"/>
    <property type="match status" value="1"/>
</dbReference>
<dbReference type="PANTHER" id="PTHR34475:SF1">
    <property type="entry name" value="CYTOSKELETON PROTEIN RODZ"/>
    <property type="match status" value="1"/>
</dbReference>
<keyword evidence="1" id="KW-0812">Transmembrane</keyword>
<accession>A0A6I4T0U7</accession>
<dbReference type="Pfam" id="PF13413">
    <property type="entry name" value="HTH_25"/>
    <property type="match status" value="1"/>
</dbReference>
<keyword evidence="4" id="KW-1185">Reference proteome</keyword>
<dbReference type="RefSeq" id="WP_159797439.1">
    <property type="nucleotide sequence ID" value="NZ_WTYM01000058.1"/>
</dbReference>
<dbReference type="InterPro" id="IPR050400">
    <property type="entry name" value="Bact_Cytoskel_RodZ"/>
</dbReference>
<proteinExistence type="predicted"/>
<evidence type="ECO:0000313" key="3">
    <source>
        <dbReference type="EMBL" id="MXO60877.1"/>
    </source>
</evidence>
<dbReference type="InterPro" id="IPR001387">
    <property type="entry name" value="Cro/C1-type_HTH"/>
</dbReference>
<dbReference type="OrthoDB" id="9790252at2"/>
<dbReference type="Pfam" id="PF13464">
    <property type="entry name" value="RodZ_C"/>
    <property type="match status" value="1"/>
</dbReference>
<evidence type="ECO:0000313" key="4">
    <source>
        <dbReference type="Proteomes" id="UP000433652"/>
    </source>
</evidence>
<evidence type="ECO:0000256" key="1">
    <source>
        <dbReference type="SAM" id="Phobius"/>
    </source>
</evidence>
<dbReference type="EMBL" id="WTYM01000058">
    <property type="protein sequence ID" value="MXO60877.1"/>
    <property type="molecule type" value="Genomic_DNA"/>
</dbReference>
<organism evidence="3 4">
    <name type="scientific">Croceibacterium salegens</name>
    <dbReference type="NCBI Taxonomy" id="1737568"/>
    <lineage>
        <taxon>Bacteria</taxon>
        <taxon>Pseudomonadati</taxon>
        <taxon>Pseudomonadota</taxon>
        <taxon>Alphaproteobacteria</taxon>
        <taxon>Sphingomonadales</taxon>
        <taxon>Erythrobacteraceae</taxon>
        <taxon>Croceibacterium</taxon>
    </lineage>
</organism>
<keyword evidence="1" id="KW-1133">Transmembrane helix</keyword>
<reference evidence="3 4" key="1">
    <citation type="submission" date="2019-12" db="EMBL/GenBank/DDBJ databases">
        <title>Genomic-based taxomic classification of the family Erythrobacteraceae.</title>
        <authorList>
            <person name="Xu L."/>
        </authorList>
    </citation>
    <scope>NUCLEOTIDE SEQUENCE [LARGE SCALE GENOMIC DNA]</scope>
    <source>
        <strain evidence="3 4">MCCC 1K01500</strain>
    </source>
</reference>
<dbReference type="CDD" id="cd00093">
    <property type="entry name" value="HTH_XRE"/>
    <property type="match status" value="1"/>
</dbReference>
<name>A0A6I4T0U7_9SPHN</name>
<feature type="transmembrane region" description="Helical" evidence="1">
    <location>
        <begin position="116"/>
        <end position="135"/>
    </location>
</feature>
<sequence length="275" mass="29778">MDDTDVREVMDLPQKAGPRLRAARETLGLTLEQVAAQTRIPQRHLKTIEAGEYSDLPGRTYAVGFARTYAKTVNLDPEDLVSQVRAELDEQNYDRDFRAPETFEPGDPARVPSRSLGWFAIFALGLLIVGGFFFFRAMFTPAGELPSLVAEKEATPAPQQKAAAKPAAIDPSGAVVFTALEEGIWVKFYDANNRQLMQKQMALGETYTVPQDATGPQVWTGRPDAFGITIGGRAVPKLAEGERVMKDVPVTAEALLARPPAPVQPAGENTAAPAG</sequence>
<dbReference type="AlphaFoldDB" id="A0A6I4T0U7"/>
<dbReference type="GO" id="GO:0003677">
    <property type="term" value="F:DNA binding"/>
    <property type="evidence" value="ECO:0007669"/>
    <property type="project" value="InterPro"/>
</dbReference>
<comment type="caution">
    <text evidence="3">The sequence shown here is derived from an EMBL/GenBank/DDBJ whole genome shotgun (WGS) entry which is preliminary data.</text>
</comment>
<keyword evidence="1" id="KW-0472">Membrane</keyword>
<dbReference type="InterPro" id="IPR025194">
    <property type="entry name" value="RodZ-like_C"/>
</dbReference>
<feature type="domain" description="HTH cro/C1-type" evidence="2">
    <location>
        <begin position="19"/>
        <end position="76"/>
    </location>
</feature>
<dbReference type="Gene3D" id="1.10.260.40">
    <property type="entry name" value="lambda repressor-like DNA-binding domains"/>
    <property type="match status" value="1"/>
</dbReference>
<protein>
    <submittedName>
        <fullName evidence="3">DUF4115 domain-containing protein</fullName>
    </submittedName>
</protein>
<dbReference type="SMART" id="SM00530">
    <property type="entry name" value="HTH_XRE"/>
    <property type="match status" value="1"/>
</dbReference>
<dbReference type="Proteomes" id="UP000433652">
    <property type="component" value="Unassembled WGS sequence"/>
</dbReference>
<dbReference type="InterPro" id="IPR010982">
    <property type="entry name" value="Lambda_DNA-bd_dom_sf"/>
</dbReference>
<evidence type="ECO:0000259" key="2">
    <source>
        <dbReference type="SMART" id="SM00530"/>
    </source>
</evidence>
<dbReference type="PANTHER" id="PTHR34475">
    <property type="match status" value="1"/>
</dbReference>